<name>A0AA39X735_9PEZI</name>
<protein>
    <recommendedName>
        <fullName evidence="8">HMG box domain-containing protein</fullName>
    </recommendedName>
</protein>
<accession>A0AA39X735</accession>
<feature type="domain" description="HMG box" evidence="8">
    <location>
        <begin position="206"/>
        <end position="274"/>
    </location>
</feature>
<dbReference type="Proteomes" id="UP001174934">
    <property type="component" value="Unassembled WGS sequence"/>
</dbReference>
<reference evidence="9" key="1">
    <citation type="submission" date="2023-06" db="EMBL/GenBank/DDBJ databases">
        <title>Genome-scale phylogeny and comparative genomics of the fungal order Sordariales.</title>
        <authorList>
            <consortium name="Lawrence Berkeley National Laboratory"/>
            <person name="Hensen N."/>
            <person name="Bonometti L."/>
            <person name="Westerberg I."/>
            <person name="Brannstrom I.O."/>
            <person name="Guillou S."/>
            <person name="Cros-Aarteil S."/>
            <person name="Calhoun S."/>
            <person name="Haridas S."/>
            <person name="Kuo A."/>
            <person name="Mondo S."/>
            <person name="Pangilinan J."/>
            <person name="Riley R."/>
            <person name="LaButti K."/>
            <person name="Andreopoulos B."/>
            <person name="Lipzen A."/>
            <person name="Chen C."/>
            <person name="Yanf M."/>
            <person name="Daum C."/>
            <person name="Ng V."/>
            <person name="Clum A."/>
            <person name="Steindorff A."/>
            <person name="Ohm R."/>
            <person name="Martin F."/>
            <person name="Silar P."/>
            <person name="Natvig D."/>
            <person name="Lalanne C."/>
            <person name="Gautier V."/>
            <person name="Ament-velasquez S.L."/>
            <person name="Kruys A."/>
            <person name="Hutchinson M.I."/>
            <person name="Powell A.J."/>
            <person name="Barry K."/>
            <person name="Miller A.N."/>
            <person name="Grigoriev I.V."/>
            <person name="Debuchy R."/>
            <person name="Gladieux P."/>
            <person name="Thoren M.H."/>
            <person name="Johannesson H."/>
        </authorList>
    </citation>
    <scope>NUCLEOTIDE SEQUENCE</scope>
    <source>
        <strain evidence="9">SMH3391-2</strain>
    </source>
</reference>
<dbReference type="CDD" id="cd01389">
    <property type="entry name" value="HMG-box_ROX1-like"/>
    <property type="match status" value="1"/>
</dbReference>
<comment type="subcellular location">
    <subcellularLocation>
        <location evidence="1">Nucleus</location>
    </subcellularLocation>
</comment>
<evidence type="ECO:0000313" key="10">
    <source>
        <dbReference type="Proteomes" id="UP001174934"/>
    </source>
</evidence>
<dbReference type="SMART" id="SM00398">
    <property type="entry name" value="HMG"/>
    <property type="match status" value="1"/>
</dbReference>
<evidence type="ECO:0000256" key="4">
    <source>
        <dbReference type="ARBA" id="ARBA00023163"/>
    </source>
</evidence>
<evidence type="ECO:0000256" key="3">
    <source>
        <dbReference type="ARBA" id="ARBA00023125"/>
    </source>
</evidence>
<dbReference type="Gene3D" id="1.10.30.10">
    <property type="entry name" value="High mobility group box domain"/>
    <property type="match status" value="1"/>
</dbReference>
<keyword evidence="4" id="KW-0804">Transcription</keyword>
<dbReference type="InterPro" id="IPR050917">
    <property type="entry name" value="SOX_TF"/>
</dbReference>
<organism evidence="9 10">
    <name type="scientific">Bombardia bombarda</name>
    <dbReference type="NCBI Taxonomy" id="252184"/>
    <lineage>
        <taxon>Eukaryota</taxon>
        <taxon>Fungi</taxon>
        <taxon>Dikarya</taxon>
        <taxon>Ascomycota</taxon>
        <taxon>Pezizomycotina</taxon>
        <taxon>Sordariomycetes</taxon>
        <taxon>Sordariomycetidae</taxon>
        <taxon>Sordariales</taxon>
        <taxon>Lasiosphaeriaceae</taxon>
        <taxon>Bombardia</taxon>
    </lineage>
</organism>
<feature type="region of interest" description="Disordered" evidence="7">
    <location>
        <begin position="501"/>
        <end position="533"/>
    </location>
</feature>
<proteinExistence type="predicted"/>
<evidence type="ECO:0000313" key="9">
    <source>
        <dbReference type="EMBL" id="KAK0628152.1"/>
    </source>
</evidence>
<feature type="compositionally biased region" description="Basic and acidic residues" evidence="7">
    <location>
        <begin position="264"/>
        <end position="273"/>
    </location>
</feature>
<dbReference type="PROSITE" id="PS50118">
    <property type="entry name" value="HMG_BOX_2"/>
    <property type="match status" value="1"/>
</dbReference>
<keyword evidence="2" id="KW-0805">Transcription regulation</keyword>
<keyword evidence="10" id="KW-1185">Reference proteome</keyword>
<keyword evidence="3 6" id="KW-0238">DNA-binding</keyword>
<dbReference type="GO" id="GO:0005634">
    <property type="term" value="C:nucleus"/>
    <property type="evidence" value="ECO:0007669"/>
    <property type="project" value="UniProtKB-SubCell"/>
</dbReference>
<evidence type="ECO:0000256" key="6">
    <source>
        <dbReference type="PROSITE-ProRule" id="PRU00267"/>
    </source>
</evidence>
<dbReference type="EMBL" id="JAULSR010000002">
    <property type="protein sequence ID" value="KAK0628152.1"/>
    <property type="molecule type" value="Genomic_DNA"/>
</dbReference>
<feature type="DNA-binding region" description="HMG box" evidence="6">
    <location>
        <begin position="206"/>
        <end position="274"/>
    </location>
</feature>
<feature type="compositionally biased region" description="Polar residues" evidence="7">
    <location>
        <begin position="42"/>
        <end position="53"/>
    </location>
</feature>
<dbReference type="InterPro" id="IPR009071">
    <property type="entry name" value="HMG_box_dom"/>
</dbReference>
<feature type="compositionally biased region" description="Gly residues" evidence="7">
    <location>
        <begin position="512"/>
        <end position="528"/>
    </location>
</feature>
<dbReference type="Pfam" id="PF00505">
    <property type="entry name" value="HMG_box"/>
    <property type="match status" value="1"/>
</dbReference>
<sequence length="574" mass="63736">MDHKPLSPALSKTDALPGGFNDLIQHNSTAHYSQETPMDSIQAHAHSQPTSRYGTPVPQPHRSQGFEQTMQYSQRGGGDQLQGYQPMHLNDNSPYGPVPVPYSTPATSPPTPSRGSDIITTRSGNTIHRNSGSKTLGPRSSRVEKSVSKKKKEKAKPAKNVPQLTEPMSVVKVDKEIEVADIAAYVNRSSEVRREEVNMGKNPGRVKRPMNAFMLYRKAYQLKAKEWASQHNHQVVSRVCGMSWPLEPEETREQFKTWAEMERDNHQKAHPDYKFTPSKPHKPKYNAGKLDHSDGSDLDDYGNAWATGARAGSQIRSNTRTPNEDYDDEYYNSRSIYGGSGGGGGGMHHPVDMYGMSLQPHDRSTFSFSNPGRPVPTQYDHRDLPAAHSYYDAQQHVRSAPRHLPQVEDILIHPPQKPLSPSLAFQQGGSGSGHGGYLAQQYHGYTSIEQPQRYDHHHHHQHRIDPSLISHDGGLLDAGGGNFNMFFDNSTIGSHLEQPWQTTATQQASTATGGGGDGEGQYGQGLFGGPEDLMSPDQLHILKGSANEWHREELSETEQFDMSWADFTPKKTEP</sequence>
<dbReference type="PANTHER" id="PTHR45803:SF5">
    <property type="entry name" value="SOX100B"/>
    <property type="match status" value="1"/>
</dbReference>
<keyword evidence="5 6" id="KW-0539">Nucleus</keyword>
<feature type="region of interest" description="Disordered" evidence="7">
    <location>
        <begin position="1"/>
        <end position="23"/>
    </location>
</feature>
<feature type="compositionally biased region" description="Low complexity" evidence="7">
    <location>
        <begin position="501"/>
        <end position="511"/>
    </location>
</feature>
<feature type="region of interest" description="Disordered" evidence="7">
    <location>
        <begin position="552"/>
        <end position="574"/>
    </location>
</feature>
<dbReference type="AlphaFoldDB" id="A0AA39X735"/>
<evidence type="ECO:0000256" key="5">
    <source>
        <dbReference type="ARBA" id="ARBA00023242"/>
    </source>
</evidence>
<feature type="compositionally biased region" description="Pro residues" evidence="7">
    <location>
        <begin position="96"/>
        <end position="112"/>
    </location>
</feature>
<evidence type="ECO:0000256" key="1">
    <source>
        <dbReference type="ARBA" id="ARBA00004123"/>
    </source>
</evidence>
<evidence type="ECO:0000256" key="2">
    <source>
        <dbReference type="ARBA" id="ARBA00023015"/>
    </source>
</evidence>
<dbReference type="GO" id="GO:0000978">
    <property type="term" value="F:RNA polymerase II cis-regulatory region sequence-specific DNA binding"/>
    <property type="evidence" value="ECO:0007669"/>
    <property type="project" value="TreeGrafter"/>
</dbReference>
<dbReference type="GO" id="GO:0000981">
    <property type="term" value="F:DNA-binding transcription factor activity, RNA polymerase II-specific"/>
    <property type="evidence" value="ECO:0007669"/>
    <property type="project" value="TreeGrafter"/>
</dbReference>
<evidence type="ECO:0000256" key="7">
    <source>
        <dbReference type="SAM" id="MobiDB-lite"/>
    </source>
</evidence>
<dbReference type="InterPro" id="IPR036910">
    <property type="entry name" value="HMG_box_dom_sf"/>
</dbReference>
<feature type="compositionally biased region" description="Polar residues" evidence="7">
    <location>
        <begin position="118"/>
        <end position="134"/>
    </location>
</feature>
<comment type="caution">
    <text evidence="9">The sequence shown here is derived from an EMBL/GenBank/DDBJ whole genome shotgun (WGS) entry which is preliminary data.</text>
</comment>
<feature type="region of interest" description="Disordered" evidence="7">
    <location>
        <begin position="264"/>
        <end position="293"/>
    </location>
</feature>
<evidence type="ECO:0000259" key="8">
    <source>
        <dbReference type="PROSITE" id="PS50118"/>
    </source>
</evidence>
<feature type="compositionally biased region" description="Polar residues" evidence="7">
    <location>
        <begin position="61"/>
        <end position="74"/>
    </location>
</feature>
<gene>
    <name evidence="9" type="ORF">B0T17DRAFT_631160</name>
</gene>
<dbReference type="SUPFAM" id="SSF47095">
    <property type="entry name" value="HMG-box"/>
    <property type="match status" value="1"/>
</dbReference>
<feature type="region of interest" description="Disordered" evidence="7">
    <location>
        <begin position="42"/>
        <end position="161"/>
    </location>
</feature>
<dbReference type="PANTHER" id="PTHR45803">
    <property type="entry name" value="SOX100B"/>
    <property type="match status" value="1"/>
</dbReference>